<dbReference type="SUPFAM" id="SSF88723">
    <property type="entry name" value="PIN domain-like"/>
    <property type="match status" value="1"/>
</dbReference>
<evidence type="ECO:0000256" key="3">
    <source>
        <dbReference type="ARBA" id="ARBA00022722"/>
    </source>
</evidence>
<keyword evidence="3" id="KW-0540">Nuclease</keyword>
<evidence type="ECO:0000256" key="7">
    <source>
        <dbReference type="ARBA" id="ARBA00038093"/>
    </source>
</evidence>
<evidence type="ECO:0000256" key="1">
    <source>
        <dbReference type="ARBA" id="ARBA00001946"/>
    </source>
</evidence>
<name>A0A388TEG7_TERA1</name>
<dbReference type="InterPro" id="IPR050556">
    <property type="entry name" value="Type_II_TA_system_RNase"/>
</dbReference>
<dbReference type="InterPro" id="IPR029060">
    <property type="entry name" value="PIN-like_dom_sf"/>
</dbReference>
<evidence type="ECO:0000313" key="9">
    <source>
        <dbReference type="EMBL" id="GBR75170.1"/>
    </source>
</evidence>
<feature type="domain" description="PIN" evidence="8">
    <location>
        <begin position="3"/>
        <end position="125"/>
    </location>
</feature>
<dbReference type="GO" id="GO:0004518">
    <property type="term" value="F:nuclease activity"/>
    <property type="evidence" value="ECO:0007669"/>
    <property type="project" value="UniProtKB-KW"/>
</dbReference>
<accession>A0A388TEG7</accession>
<evidence type="ECO:0000256" key="6">
    <source>
        <dbReference type="ARBA" id="ARBA00022842"/>
    </source>
</evidence>
<dbReference type="PANTHER" id="PTHR33653:SF1">
    <property type="entry name" value="RIBONUCLEASE VAPC2"/>
    <property type="match status" value="1"/>
</dbReference>
<evidence type="ECO:0000256" key="5">
    <source>
        <dbReference type="ARBA" id="ARBA00022801"/>
    </source>
</evidence>
<evidence type="ECO:0000256" key="4">
    <source>
        <dbReference type="ARBA" id="ARBA00022723"/>
    </source>
</evidence>
<gene>
    <name evidence="9" type="primary">vapC</name>
    <name evidence="9" type="ORF">NO1_2206</name>
</gene>
<keyword evidence="5" id="KW-0378">Hydrolase</keyword>
<dbReference type="GO" id="GO:0016787">
    <property type="term" value="F:hydrolase activity"/>
    <property type="evidence" value="ECO:0007669"/>
    <property type="project" value="UniProtKB-KW"/>
</dbReference>
<dbReference type="Proteomes" id="UP000269352">
    <property type="component" value="Unassembled WGS sequence"/>
</dbReference>
<proteinExistence type="inferred from homology"/>
<organism evidence="9 10">
    <name type="scientific">Termititenax aidoneus</name>
    <dbReference type="NCBI Taxonomy" id="2218524"/>
    <lineage>
        <taxon>Bacteria</taxon>
        <taxon>Bacillati</taxon>
        <taxon>Candidatus Margulisiibacteriota</taxon>
        <taxon>Candidatus Termititenacia</taxon>
        <taxon>Candidatus Termititenacales</taxon>
        <taxon>Candidatus Termititenacaceae</taxon>
        <taxon>Candidatus Termititenax</taxon>
    </lineage>
</organism>
<dbReference type="AlphaFoldDB" id="A0A388TEG7"/>
<keyword evidence="4" id="KW-0479">Metal-binding</keyword>
<dbReference type="Pfam" id="PF01850">
    <property type="entry name" value="PIN"/>
    <property type="match status" value="1"/>
</dbReference>
<comment type="similarity">
    <text evidence="7">Belongs to the PINc/VapC protein family.</text>
</comment>
<evidence type="ECO:0000259" key="8">
    <source>
        <dbReference type="Pfam" id="PF01850"/>
    </source>
</evidence>
<keyword evidence="6" id="KW-0460">Magnesium</keyword>
<dbReference type="Gene3D" id="3.40.50.1010">
    <property type="entry name" value="5'-nuclease"/>
    <property type="match status" value="1"/>
</dbReference>
<sequence>MIYFLDTDTCIYFLNGAYPKLAEHFRAVSPSNIKIPAVVKAELLFGLEKSKHKKTNREKYECFLNTFATVAFADAAAEIYASLRNRLEKAGKLIGPNDLLIASIVLADGGTLVTHNKREFKRVPDLLIDDWTV</sequence>
<dbReference type="InterPro" id="IPR002716">
    <property type="entry name" value="PIN_dom"/>
</dbReference>
<protein>
    <submittedName>
        <fullName evidence="9">Toxin VapC-like</fullName>
    </submittedName>
</protein>
<evidence type="ECO:0000313" key="10">
    <source>
        <dbReference type="Proteomes" id="UP000269352"/>
    </source>
</evidence>
<dbReference type="EMBL" id="BGZN01000177">
    <property type="protein sequence ID" value="GBR75170.1"/>
    <property type="molecule type" value="Genomic_DNA"/>
</dbReference>
<dbReference type="GO" id="GO:0046872">
    <property type="term" value="F:metal ion binding"/>
    <property type="evidence" value="ECO:0007669"/>
    <property type="project" value="UniProtKB-KW"/>
</dbReference>
<comment type="cofactor">
    <cofactor evidence="1">
        <name>Mg(2+)</name>
        <dbReference type="ChEBI" id="CHEBI:18420"/>
    </cofactor>
</comment>
<keyword evidence="2" id="KW-1277">Toxin-antitoxin system</keyword>
<dbReference type="PANTHER" id="PTHR33653">
    <property type="entry name" value="RIBONUCLEASE VAPC2"/>
    <property type="match status" value="1"/>
</dbReference>
<reference evidence="9 10" key="1">
    <citation type="journal article" date="2019" name="ISME J.">
        <title>Genome analyses of uncultured TG2/ZB3 bacteria in 'Margulisbacteria' specifically attached to ectosymbiotic spirochetes of protists in the termite gut.</title>
        <authorList>
            <person name="Utami Y.D."/>
            <person name="Kuwahara H."/>
            <person name="Igai K."/>
            <person name="Murakami T."/>
            <person name="Sugaya K."/>
            <person name="Morikawa T."/>
            <person name="Nagura Y."/>
            <person name="Yuki M."/>
            <person name="Deevong P."/>
            <person name="Inoue T."/>
            <person name="Kihara K."/>
            <person name="Lo N."/>
            <person name="Yamada A."/>
            <person name="Ohkuma M."/>
            <person name="Hongoh Y."/>
        </authorList>
    </citation>
    <scope>NUCLEOTIDE SEQUENCE [LARGE SCALE GENOMIC DNA]</scope>
    <source>
        <strain evidence="9">NkOx7-01</strain>
    </source>
</reference>
<keyword evidence="10" id="KW-1185">Reference proteome</keyword>
<comment type="caution">
    <text evidence="9">The sequence shown here is derived from an EMBL/GenBank/DDBJ whole genome shotgun (WGS) entry which is preliminary data.</text>
</comment>
<evidence type="ECO:0000256" key="2">
    <source>
        <dbReference type="ARBA" id="ARBA00022649"/>
    </source>
</evidence>